<dbReference type="EMBL" id="VWSH01000001">
    <property type="protein sequence ID" value="KAA5536723.1"/>
    <property type="molecule type" value="Genomic_DNA"/>
</dbReference>
<accession>A0A5M6CP12</accession>
<proteinExistence type="predicted"/>
<evidence type="ECO:0000256" key="1">
    <source>
        <dbReference type="SAM" id="Phobius"/>
    </source>
</evidence>
<dbReference type="PANTHER" id="PTHR37833:SF1">
    <property type="entry name" value="SIGNAL PEPTIDE PROTEIN"/>
    <property type="match status" value="1"/>
</dbReference>
<protein>
    <submittedName>
        <fullName evidence="2">DUF1573 domain-containing protein</fullName>
    </submittedName>
</protein>
<dbReference type="InterPro" id="IPR011467">
    <property type="entry name" value="DUF1573"/>
</dbReference>
<name>A0A5M6CP12_9BACT</name>
<dbReference type="PANTHER" id="PTHR37833">
    <property type="entry name" value="LIPOPROTEIN-RELATED"/>
    <property type="match status" value="1"/>
</dbReference>
<keyword evidence="3" id="KW-1185">Reference proteome</keyword>
<keyword evidence="1" id="KW-0472">Membrane</keyword>
<dbReference type="Pfam" id="PF07610">
    <property type="entry name" value="DUF1573"/>
    <property type="match status" value="1"/>
</dbReference>
<comment type="caution">
    <text evidence="2">The sequence shown here is derived from an EMBL/GenBank/DDBJ whole genome shotgun (WGS) entry which is preliminary data.</text>
</comment>
<dbReference type="InterPro" id="IPR013783">
    <property type="entry name" value="Ig-like_fold"/>
</dbReference>
<keyword evidence="1" id="KW-0812">Transmembrane</keyword>
<reference evidence="2 3" key="1">
    <citation type="submission" date="2019-09" db="EMBL/GenBank/DDBJ databases">
        <title>Genome sequence and assembly of Taibaiella sp.</title>
        <authorList>
            <person name="Chhetri G."/>
        </authorList>
    </citation>
    <scope>NUCLEOTIDE SEQUENCE [LARGE SCALE GENOMIC DNA]</scope>
    <source>
        <strain evidence="2 3">KVB11</strain>
    </source>
</reference>
<feature type="transmembrane region" description="Helical" evidence="1">
    <location>
        <begin position="36"/>
        <end position="56"/>
    </location>
</feature>
<organism evidence="2 3">
    <name type="scientific">Taibaiella lutea</name>
    <dbReference type="NCBI Taxonomy" id="2608001"/>
    <lineage>
        <taxon>Bacteria</taxon>
        <taxon>Pseudomonadati</taxon>
        <taxon>Bacteroidota</taxon>
        <taxon>Chitinophagia</taxon>
        <taxon>Chitinophagales</taxon>
        <taxon>Chitinophagaceae</taxon>
        <taxon>Taibaiella</taxon>
    </lineage>
</organism>
<evidence type="ECO:0000313" key="2">
    <source>
        <dbReference type="EMBL" id="KAA5536723.1"/>
    </source>
</evidence>
<dbReference type="Proteomes" id="UP000323632">
    <property type="component" value="Unassembled WGS sequence"/>
</dbReference>
<gene>
    <name evidence="2" type="ORF">F0919_03370</name>
</gene>
<sequence>MLWNKSFYKHLQLPLHTRINKSPKNIKFMNAQVKTILLTVLTLSVFTIAIVELTGISSHSLYNKFGIGNPPSHGTDPDERSKRTQEINKMPKTEIAFEQDHFDFGKVKLDTKVRHAFKFINIGENPLMIADAQASCGCTIPSFSKAPVMPGEHGEITVEFNTAGRLGTNHKSVMVFSNAKRDRVSVSFDAEVVRADGSSAGE</sequence>
<dbReference type="Gene3D" id="2.60.40.10">
    <property type="entry name" value="Immunoglobulins"/>
    <property type="match status" value="1"/>
</dbReference>
<evidence type="ECO:0000313" key="3">
    <source>
        <dbReference type="Proteomes" id="UP000323632"/>
    </source>
</evidence>
<keyword evidence="1" id="KW-1133">Transmembrane helix</keyword>
<dbReference type="AlphaFoldDB" id="A0A5M6CP12"/>